<protein>
    <submittedName>
        <fullName evidence="1">Uncharacterized protein</fullName>
    </submittedName>
</protein>
<accession>A0A382AZ39</accession>
<dbReference type="EMBL" id="UINC01027389">
    <property type="protein sequence ID" value="SVB06551.1"/>
    <property type="molecule type" value="Genomic_DNA"/>
</dbReference>
<organism evidence="1">
    <name type="scientific">marine metagenome</name>
    <dbReference type="NCBI Taxonomy" id="408172"/>
    <lineage>
        <taxon>unclassified sequences</taxon>
        <taxon>metagenomes</taxon>
        <taxon>ecological metagenomes</taxon>
    </lineage>
</organism>
<reference evidence="1" key="1">
    <citation type="submission" date="2018-05" db="EMBL/GenBank/DDBJ databases">
        <authorList>
            <person name="Lanie J.A."/>
            <person name="Ng W.-L."/>
            <person name="Kazmierczak K.M."/>
            <person name="Andrzejewski T.M."/>
            <person name="Davidsen T.M."/>
            <person name="Wayne K.J."/>
            <person name="Tettelin H."/>
            <person name="Glass J.I."/>
            <person name="Rusch D."/>
            <person name="Podicherti R."/>
            <person name="Tsui H.-C.T."/>
            <person name="Winkler M.E."/>
        </authorList>
    </citation>
    <scope>NUCLEOTIDE SEQUENCE</scope>
</reference>
<sequence length="191" mass="20839">MSDISQDGSYVTGQLLIAMPGMRDERFAKSVIYMCAHSEEGAMGLVLNQRLDSLTFAELISQLELDEKHLSKDVPVHFGGPVESGRGFVLHTSDYQQDATLEVVNGVALTATVDILKAIAQGKGPQKSLLALGYAGWGPGQLDMEIRANGWLQVPSDSEIIFDIEPDTKWERAIQRLGIDPRMLSDDVGHA</sequence>
<dbReference type="HAMAP" id="MF_00758">
    <property type="entry name" value="UPF0301"/>
    <property type="match status" value="1"/>
</dbReference>
<dbReference type="NCBIfam" id="NF001268">
    <property type="entry name" value="PRK00228.1-4"/>
    <property type="match status" value="1"/>
</dbReference>
<dbReference type="PANTHER" id="PTHR30327">
    <property type="entry name" value="UNCHARACTERIZED PROTEIN YQGE"/>
    <property type="match status" value="1"/>
</dbReference>
<evidence type="ECO:0000313" key="1">
    <source>
        <dbReference type="EMBL" id="SVB06551.1"/>
    </source>
</evidence>
<dbReference type="GO" id="GO:0005829">
    <property type="term" value="C:cytosol"/>
    <property type="evidence" value="ECO:0007669"/>
    <property type="project" value="TreeGrafter"/>
</dbReference>
<gene>
    <name evidence="1" type="ORF">METZ01_LOCUS159405</name>
</gene>
<dbReference type="PANTHER" id="PTHR30327:SF1">
    <property type="entry name" value="UPF0301 PROTEIN YQGE"/>
    <property type="match status" value="1"/>
</dbReference>
<dbReference type="SUPFAM" id="SSF143456">
    <property type="entry name" value="VC0467-like"/>
    <property type="match status" value="1"/>
</dbReference>
<dbReference type="InterPro" id="IPR003774">
    <property type="entry name" value="AlgH-like"/>
</dbReference>
<dbReference type="AlphaFoldDB" id="A0A382AZ39"/>
<name>A0A382AZ39_9ZZZZ</name>
<dbReference type="Pfam" id="PF02622">
    <property type="entry name" value="DUF179"/>
    <property type="match status" value="1"/>
</dbReference>
<dbReference type="NCBIfam" id="NF001266">
    <property type="entry name" value="PRK00228.1-1"/>
    <property type="match status" value="1"/>
</dbReference>
<proteinExistence type="inferred from homology"/>
<dbReference type="Gene3D" id="3.40.1740.10">
    <property type="entry name" value="VC0467-like"/>
    <property type="match status" value="1"/>
</dbReference>